<protein>
    <submittedName>
        <fullName evidence="1">Uncharacterized protein</fullName>
    </submittedName>
</protein>
<accession>A0ABU7BV69</accession>
<gene>
    <name evidence="1" type="ORF">ATANTOWER_024093</name>
</gene>
<dbReference type="Proteomes" id="UP001345963">
    <property type="component" value="Unassembled WGS sequence"/>
</dbReference>
<organism evidence="1 2">
    <name type="scientific">Ataeniobius toweri</name>
    <dbReference type="NCBI Taxonomy" id="208326"/>
    <lineage>
        <taxon>Eukaryota</taxon>
        <taxon>Metazoa</taxon>
        <taxon>Chordata</taxon>
        <taxon>Craniata</taxon>
        <taxon>Vertebrata</taxon>
        <taxon>Euteleostomi</taxon>
        <taxon>Actinopterygii</taxon>
        <taxon>Neopterygii</taxon>
        <taxon>Teleostei</taxon>
        <taxon>Neoteleostei</taxon>
        <taxon>Acanthomorphata</taxon>
        <taxon>Ovalentaria</taxon>
        <taxon>Atherinomorphae</taxon>
        <taxon>Cyprinodontiformes</taxon>
        <taxon>Goodeidae</taxon>
        <taxon>Ataeniobius</taxon>
    </lineage>
</organism>
<reference evidence="1 2" key="1">
    <citation type="submission" date="2021-07" db="EMBL/GenBank/DDBJ databases">
        <authorList>
            <person name="Palmer J.M."/>
        </authorList>
    </citation>
    <scope>NUCLEOTIDE SEQUENCE [LARGE SCALE GENOMIC DNA]</scope>
    <source>
        <strain evidence="1 2">AT_MEX2019</strain>
        <tissue evidence="1">Muscle</tissue>
    </source>
</reference>
<feature type="non-terminal residue" evidence="1">
    <location>
        <position position="1"/>
    </location>
</feature>
<keyword evidence="2" id="KW-1185">Reference proteome</keyword>
<dbReference type="EMBL" id="JAHUTI010069385">
    <property type="protein sequence ID" value="MED6254366.1"/>
    <property type="molecule type" value="Genomic_DNA"/>
</dbReference>
<evidence type="ECO:0000313" key="2">
    <source>
        <dbReference type="Proteomes" id="UP001345963"/>
    </source>
</evidence>
<evidence type="ECO:0000313" key="1">
    <source>
        <dbReference type="EMBL" id="MED6254366.1"/>
    </source>
</evidence>
<comment type="caution">
    <text evidence="1">The sequence shown here is derived from an EMBL/GenBank/DDBJ whole genome shotgun (WGS) entry which is preliminary data.</text>
</comment>
<sequence length="99" mass="10714">NALVLAFFRGYGGVAHPYFWNILRATSVRLSKQEEQQGNKQKKESPASFPVIATAVLPSIISSSSGCSSSQHGNSVCSLAASLSHRSGPPPWRENEERN</sequence>
<name>A0ABU7BV69_9TELE</name>
<proteinExistence type="predicted"/>